<feature type="transmembrane region" description="Helical" evidence="1">
    <location>
        <begin position="12"/>
        <end position="33"/>
    </location>
</feature>
<dbReference type="Proteomes" id="UP000076852">
    <property type="component" value="Chromosome 2"/>
</dbReference>
<keyword evidence="1" id="KW-0472">Membrane</keyword>
<dbReference type="AlphaFoldDB" id="A0A160FR81"/>
<proteinExistence type="predicted"/>
<accession>A0A160FR81</accession>
<keyword evidence="3" id="KW-1185">Reference proteome</keyword>
<organism evidence="2 3">
    <name type="scientific">Paraburkholderia phytofirmans OLGA172</name>
    <dbReference type="NCBI Taxonomy" id="1417228"/>
    <lineage>
        <taxon>Bacteria</taxon>
        <taxon>Pseudomonadati</taxon>
        <taxon>Pseudomonadota</taxon>
        <taxon>Betaproteobacteria</taxon>
        <taxon>Burkholderiales</taxon>
        <taxon>Burkholderiaceae</taxon>
        <taxon>Paraburkholderia</taxon>
    </lineage>
</organism>
<keyword evidence="1" id="KW-0812">Transmembrane</keyword>
<dbReference type="RefSeq" id="WP_063498305.1">
    <property type="nucleotide sequence ID" value="NZ_CP014579.1"/>
</dbReference>
<gene>
    <name evidence="2" type="ORF">AYM40_21500</name>
</gene>
<feature type="transmembrane region" description="Helical" evidence="1">
    <location>
        <begin position="45"/>
        <end position="64"/>
    </location>
</feature>
<evidence type="ECO:0000256" key="1">
    <source>
        <dbReference type="SAM" id="Phobius"/>
    </source>
</evidence>
<reference evidence="2 3" key="1">
    <citation type="journal article" date="2016" name="Gene">
        <title>PacBio SMRT assembly of a complex multi-replicon genome reveals chlorocatechol degradative operon in a region of genome plasticity.</title>
        <authorList>
            <person name="Ricker N."/>
            <person name="Shen S.Y."/>
            <person name="Goordial J."/>
            <person name="Jin S."/>
            <person name="Fulthorpe R.R."/>
        </authorList>
    </citation>
    <scope>NUCLEOTIDE SEQUENCE [LARGE SCALE GENOMIC DNA]</scope>
    <source>
        <strain evidence="2 3">OLGA172</strain>
    </source>
</reference>
<evidence type="ECO:0000313" key="2">
    <source>
        <dbReference type="EMBL" id="ANB75008.1"/>
    </source>
</evidence>
<name>A0A160FR81_9BURK</name>
<evidence type="ECO:0000313" key="3">
    <source>
        <dbReference type="Proteomes" id="UP000076852"/>
    </source>
</evidence>
<protein>
    <submittedName>
        <fullName evidence="2">Uncharacterized protein</fullName>
    </submittedName>
</protein>
<keyword evidence="1" id="KW-1133">Transmembrane helix</keyword>
<dbReference type="EMBL" id="CP014579">
    <property type="protein sequence ID" value="ANB75008.1"/>
    <property type="molecule type" value="Genomic_DNA"/>
</dbReference>
<sequence>MKDALLALIRSFWGMLLILGFLLLVGGAASSLNVKGTIFTPENRLAMYIGAAVCLIVSVSVYIWEKPNGDRGVAKPVAADYDIKILDPKPGVSVQAVVRVLGTVKKPLPPGYRLQLVRRWETRPDTYYPVQVADIDPDGEHWTADKCYVGGDAGDGRILEAVLVGPDAALLFDTWKTGFEAFLNARKNHDFLFPGIQKFPPDAVVCARVRVVRV</sequence>
<dbReference type="KEGG" id="buz:AYM40_21500"/>